<evidence type="ECO:0000256" key="7">
    <source>
        <dbReference type="ARBA" id="ARBA00022989"/>
    </source>
</evidence>
<evidence type="ECO:0000256" key="11">
    <source>
        <dbReference type="PIRSR" id="PIRSR604329-50"/>
    </source>
</evidence>
<comment type="function">
    <text evidence="10">Heme chaperone required for the biogenesis of c-type cytochromes. Transiently binds heme delivered by CcmC and transfers the heme to apo-cytochromes in a process facilitated by CcmF and CcmH.</text>
</comment>
<dbReference type="Gene3D" id="2.40.50.140">
    <property type="entry name" value="Nucleic acid-binding proteins"/>
    <property type="match status" value="1"/>
</dbReference>
<keyword evidence="13" id="KW-1185">Reference proteome</keyword>
<evidence type="ECO:0000256" key="5">
    <source>
        <dbReference type="ARBA" id="ARBA00022748"/>
    </source>
</evidence>
<evidence type="ECO:0000256" key="3">
    <source>
        <dbReference type="ARBA" id="ARBA00022692"/>
    </source>
</evidence>
<dbReference type="GO" id="GO:0005886">
    <property type="term" value="C:plasma membrane"/>
    <property type="evidence" value="ECO:0007669"/>
    <property type="project" value="UniProtKB-SubCell"/>
</dbReference>
<feature type="binding site" description="axial binding residue" evidence="10 11">
    <location>
        <position position="129"/>
    </location>
    <ligand>
        <name>heme</name>
        <dbReference type="ChEBI" id="CHEBI:30413"/>
    </ligand>
    <ligandPart>
        <name>Fe</name>
        <dbReference type="ChEBI" id="CHEBI:18248"/>
    </ligandPart>
</feature>
<organism evidence="12 13">
    <name type="scientific">Thalassococcus halodurans</name>
    <dbReference type="NCBI Taxonomy" id="373675"/>
    <lineage>
        <taxon>Bacteria</taxon>
        <taxon>Pseudomonadati</taxon>
        <taxon>Pseudomonadota</taxon>
        <taxon>Alphaproteobacteria</taxon>
        <taxon>Rhodobacterales</taxon>
        <taxon>Roseobacteraceae</taxon>
        <taxon>Thalassococcus</taxon>
    </lineage>
</organism>
<dbReference type="GO" id="GO:0020037">
    <property type="term" value="F:heme binding"/>
    <property type="evidence" value="ECO:0007669"/>
    <property type="project" value="InterPro"/>
</dbReference>
<gene>
    <name evidence="10" type="primary">ccmE</name>
    <name evidence="10" type="synonym">cycJ</name>
    <name evidence="12" type="ORF">SAMN04488045_0132</name>
</gene>
<keyword evidence="6 10" id="KW-0735">Signal-anchor</keyword>
<keyword evidence="7 10" id="KW-1133">Transmembrane helix</keyword>
<dbReference type="PANTHER" id="PTHR34128:SF2">
    <property type="entry name" value="CYTOCHROME C-TYPE BIOGENESIS PROTEIN CCME HOMOLOG, MITOCHONDRIAL"/>
    <property type="match status" value="1"/>
</dbReference>
<evidence type="ECO:0000256" key="10">
    <source>
        <dbReference type="HAMAP-Rule" id="MF_01959"/>
    </source>
</evidence>
<keyword evidence="4 10" id="KW-0479">Metal-binding</keyword>
<name>A0A1H5S7K2_9RHOB</name>
<keyword evidence="9 10" id="KW-0472">Membrane</keyword>
<feature type="topological domain" description="Cytoplasmic" evidence="10">
    <location>
        <begin position="1"/>
        <end position="11"/>
    </location>
</feature>
<comment type="similarity">
    <text evidence="10">Belongs to the CcmE/CycJ family.</text>
</comment>
<evidence type="ECO:0000313" key="13">
    <source>
        <dbReference type="Proteomes" id="UP000236752"/>
    </source>
</evidence>
<evidence type="ECO:0000256" key="4">
    <source>
        <dbReference type="ARBA" id="ARBA00022723"/>
    </source>
</evidence>
<proteinExistence type="inferred from homology"/>
<evidence type="ECO:0000256" key="6">
    <source>
        <dbReference type="ARBA" id="ARBA00022968"/>
    </source>
</evidence>
<evidence type="ECO:0000256" key="9">
    <source>
        <dbReference type="ARBA" id="ARBA00023136"/>
    </source>
</evidence>
<dbReference type="PANTHER" id="PTHR34128">
    <property type="entry name" value="CYTOCHROME C-TYPE BIOGENESIS PROTEIN CCME HOMOLOG, MITOCHONDRIAL"/>
    <property type="match status" value="1"/>
</dbReference>
<dbReference type="GO" id="GO:0046872">
    <property type="term" value="F:metal ion binding"/>
    <property type="evidence" value="ECO:0007669"/>
    <property type="project" value="UniProtKB-KW"/>
</dbReference>
<accession>A0A1H5S7K2</accession>
<keyword evidence="10" id="KW-1003">Cell membrane</keyword>
<dbReference type="GO" id="GO:0017003">
    <property type="term" value="P:protein-heme linkage"/>
    <property type="evidence" value="ECO:0007669"/>
    <property type="project" value="UniProtKB-UniRule"/>
</dbReference>
<dbReference type="RefSeq" id="WP_103908557.1">
    <property type="nucleotide sequence ID" value="NZ_FNUZ01000001.1"/>
</dbReference>
<dbReference type="NCBIfam" id="NF009727">
    <property type="entry name" value="PRK13254.1-1"/>
    <property type="match status" value="1"/>
</dbReference>
<evidence type="ECO:0000256" key="1">
    <source>
        <dbReference type="ARBA" id="ARBA00004370"/>
    </source>
</evidence>
<protein>
    <recommendedName>
        <fullName evidence="10">Cytochrome c-type biogenesis protein CcmE</fullName>
    </recommendedName>
    <alternativeName>
        <fullName evidence="10">Cytochrome c maturation protein E</fullName>
    </alternativeName>
    <alternativeName>
        <fullName evidence="10">Heme chaperone CcmE</fullName>
    </alternativeName>
</protein>
<dbReference type="InterPro" id="IPR004329">
    <property type="entry name" value="CcmE"/>
</dbReference>
<dbReference type="HAMAP" id="MF_01959">
    <property type="entry name" value="CcmE"/>
    <property type="match status" value="1"/>
</dbReference>
<sequence>MALKSLKKRRRIQVVALAVVALIGATALIGYSMRDGINYFRSPSQVAEEPPTPNEVFRIGGLVEEGTLVRGQGQEITFNVTDGGASIPVVYAGVLPDLFEENQGMVGTGRFIDGRFEASEILAKHDETYMPKEVVDALKEQGVYQEPES</sequence>
<evidence type="ECO:0000256" key="2">
    <source>
        <dbReference type="ARBA" id="ARBA00022617"/>
    </source>
</evidence>
<feature type="binding site" description="covalent" evidence="10 11">
    <location>
        <position position="125"/>
    </location>
    <ligand>
        <name>heme</name>
        <dbReference type="ChEBI" id="CHEBI:30413"/>
    </ligand>
</feature>
<reference evidence="12 13" key="1">
    <citation type="submission" date="2016-10" db="EMBL/GenBank/DDBJ databases">
        <authorList>
            <person name="de Groot N.N."/>
        </authorList>
    </citation>
    <scope>NUCLEOTIDE SEQUENCE [LARGE SCALE GENOMIC DNA]</scope>
    <source>
        <strain evidence="12 13">DSM 26915</strain>
    </source>
</reference>
<dbReference type="Proteomes" id="UP000236752">
    <property type="component" value="Unassembled WGS sequence"/>
</dbReference>
<dbReference type="InterPro" id="IPR036127">
    <property type="entry name" value="CcmE-like_sf"/>
</dbReference>
<dbReference type="OrthoDB" id="9793584at2"/>
<feature type="topological domain" description="Extracellular" evidence="10">
    <location>
        <begin position="33"/>
        <end position="149"/>
    </location>
</feature>
<dbReference type="SUPFAM" id="SSF82093">
    <property type="entry name" value="Heme chaperone CcmE"/>
    <property type="match status" value="1"/>
</dbReference>
<dbReference type="Pfam" id="PF03100">
    <property type="entry name" value="CcmE"/>
    <property type="match status" value="1"/>
</dbReference>
<dbReference type="InterPro" id="IPR012340">
    <property type="entry name" value="NA-bd_OB-fold"/>
</dbReference>
<comment type="subcellular location">
    <subcellularLocation>
        <location evidence="10">Cell membrane</location>
        <topology evidence="10">Single-pass type II membrane protein</topology>
    </subcellularLocation>
    <subcellularLocation>
        <location evidence="1">Membrane</location>
    </subcellularLocation>
</comment>
<evidence type="ECO:0000256" key="8">
    <source>
        <dbReference type="ARBA" id="ARBA00023004"/>
    </source>
</evidence>
<evidence type="ECO:0000313" key="12">
    <source>
        <dbReference type="EMBL" id="SEF46596.1"/>
    </source>
</evidence>
<keyword evidence="8 10" id="KW-0408">Iron</keyword>
<dbReference type="EMBL" id="FNUZ01000001">
    <property type="protein sequence ID" value="SEF46596.1"/>
    <property type="molecule type" value="Genomic_DNA"/>
</dbReference>
<keyword evidence="2 10" id="KW-0349">Heme</keyword>
<dbReference type="NCBIfam" id="NF009731">
    <property type="entry name" value="PRK13254.1-5"/>
    <property type="match status" value="1"/>
</dbReference>
<keyword evidence="5 10" id="KW-0201">Cytochrome c-type biogenesis</keyword>
<dbReference type="GO" id="GO:0017004">
    <property type="term" value="P:cytochrome complex assembly"/>
    <property type="evidence" value="ECO:0007669"/>
    <property type="project" value="UniProtKB-KW"/>
</dbReference>
<dbReference type="AlphaFoldDB" id="A0A1H5S7K2"/>
<keyword evidence="3 10" id="KW-0812">Transmembrane</keyword>